<organism evidence="1 2">
    <name type="scientific">Mugilogobius chulae</name>
    <name type="common">yellowstripe goby</name>
    <dbReference type="NCBI Taxonomy" id="88201"/>
    <lineage>
        <taxon>Eukaryota</taxon>
        <taxon>Metazoa</taxon>
        <taxon>Chordata</taxon>
        <taxon>Craniata</taxon>
        <taxon>Vertebrata</taxon>
        <taxon>Euteleostomi</taxon>
        <taxon>Actinopterygii</taxon>
        <taxon>Neopterygii</taxon>
        <taxon>Teleostei</taxon>
        <taxon>Neoteleostei</taxon>
        <taxon>Acanthomorphata</taxon>
        <taxon>Gobiaria</taxon>
        <taxon>Gobiiformes</taxon>
        <taxon>Gobioidei</taxon>
        <taxon>Gobiidae</taxon>
        <taxon>Gobionellinae</taxon>
        <taxon>Mugilogobius</taxon>
    </lineage>
</organism>
<dbReference type="AlphaFoldDB" id="A0AAW0MIN3"/>
<sequence length="150" mass="16458">MEQLHVRQLATKTLPASKPASSTCSTPLILNNPIHIKHRRAVCRKKRPSAWCERLFRLRGFTSCQKLIPVLYLCSLTFPEFSFPPLKLRVLRSGASCGFTTYLLSAESELSLSRAGGTRAGTSQGFSGSHTGPLLLGHSHSPGWPSLELL</sequence>
<name>A0AAW0MIN3_9GOBI</name>
<proteinExistence type="predicted"/>
<reference evidence="2" key="1">
    <citation type="submission" date="2024-04" db="EMBL/GenBank/DDBJ databases">
        <title>Salinicola lusitanus LLJ914,a marine bacterium isolated from the Okinawa Trough.</title>
        <authorList>
            <person name="Li J."/>
        </authorList>
    </citation>
    <scope>NUCLEOTIDE SEQUENCE [LARGE SCALE GENOMIC DNA]</scope>
</reference>
<protein>
    <submittedName>
        <fullName evidence="1">Uncharacterized protein</fullName>
    </submittedName>
</protein>
<gene>
    <name evidence="1" type="ORF">WMY93_032806</name>
</gene>
<evidence type="ECO:0000313" key="2">
    <source>
        <dbReference type="Proteomes" id="UP001460270"/>
    </source>
</evidence>
<dbReference type="EMBL" id="JBBPFD010000080">
    <property type="protein sequence ID" value="KAK7880557.1"/>
    <property type="molecule type" value="Genomic_DNA"/>
</dbReference>
<dbReference type="Proteomes" id="UP001460270">
    <property type="component" value="Unassembled WGS sequence"/>
</dbReference>
<keyword evidence="2" id="KW-1185">Reference proteome</keyword>
<accession>A0AAW0MIN3</accession>
<evidence type="ECO:0000313" key="1">
    <source>
        <dbReference type="EMBL" id="KAK7880557.1"/>
    </source>
</evidence>
<comment type="caution">
    <text evidence="1">The sequence shown here is derived from an EMBL/GenBank/DDBJ whole genome shotgun (WGS) entry which is preliminary data.</text>
</comment>